<evidence type="ECO:0000313" key="2">
    <source>
        <dbReference type="EMBL" id="MEQ2199237.1"/>
    </source>
</evidence>
<comment type="caution">
    <text evidence="2">The sequence shown here is derived from an EMBL/GenBank/DDBJ whole genome shotgun (WGS) entry which is preliminary data.</text>
</comment>
<sequence>MEGRPFFNKLVLYMFTVGLCAFPRHTSPIRTHPKSTFFANGSLWGPFTCLQTLSDNMSLPSRMRISVSGLSSGMSDVVCCGWDNFFRTHQFSVQTGLLAALSLWRY</sequence>
<evidence type="ECO:0000313" key="3">
    <source>
        <dbReference type="Proteomes" id="UP001434883"/>
    </source>
</evidence>
<accession>A0ABV0QV69</accession>
<organism evidence="2 3">
    <name type="scientific">Xenoophorus captivus</name>
    <dbReference type="NCBI Taxonomy" id="1517983"/>
    <lineage>
        <taxon>Eukaryota</taxon>
        <taxon>Metazoa</taxon>
        <taxon>Chordata</taxon>
        <taxon>Craniata</taxon>
        <taxon>Vertebrata</taxon>
        <taxon>Euteleostomi</taxon>
        <taxon>Actinopterygii</taxon>
        <taxon>Neopterygii</taxon>
        <taxon>Teleostei</taxon>
        <taxon>Neoteleostei</taxon>
        <taxon>Acanthomorphata</taxon>
        <taxon>Ovalentaria</taxon>
        <taxon>Atherinomorphae</taxon>
        <taxon>Cyprinodontiformes</taxon>
        <taxon>Goodeidae</taxon>
        <taxon>Xenoophorus</taxon>
    </lineage>
</organism>
<dbReference type="EMBL" id="JAHRIN010025164">
    <property type="protein sequence ID" value="MEQ2199237.1"/>
    <property type="molecule type" value="Genomic_DNA"/>
</dbReference>
<proteinExistence type="predicted"/>
<name>A0ABV0QV69_9TELE</name>
<gene>
    <name evidence="2" type="ORF">XENOCAPTIV_029221</name>
</gene>
<dbReference type="Proteomes" id="UP001434883">
    <property type="component" value="Unassembled WGS sequence"/>
</dbReference>
<keyword evidence="3" id="KW-1185">Reference proteome</keyword>
<feature type="chain" id="PRO_5046788731" description="Secreted protein" evidence="1">
    <location>
        <begin position="22"/>
        <end position="106"/>
    </location>
</feature>
<protein>
    <recommendedName>
        <fullName evidence="4">Secreted protein</fullName>
    </recommendedName>
</protein>
<keyword evidence="1" id="KW-0732">Signal</keyword>
<feature type="signal peptide" evidence="1">
    <location>
        <begin position="1"/>
        <end position="21"/>
    </location>
</feature>
<evidence type="ECO:0008006" key="4">
    <source>
        <dbReference type="Google" id="ProtNLM"/>
    </source>
</evidence>
<reference evidence="2 3" key="1">
    <citation type="submission" date="2021-06" db="EMBL/GenBank/DDBJ databases">
        <authorList>
            <person name="Palmer J.M."/>
        </authorList>
    </citation>
    <scope>NUCLEOTIDE SEQUENCE [LARGE SCALE GENOMIC DNA]</scope>
    <source>
        <strain evidence="2 3">XC_2019</strain>
        <tissue evidence="2">Muscle</tissue>
    </source>
</reference>
<evidence type="ECO:0000256" key="1">
    <source>
        <dbReference type="SAM" id="SignalP"/>
    </source>
</evidence>